<dbReference type="EMBL" id="PIPK01000010">
    <property type="protein sequence ID" value="RUO22772.1"/>
    <property type="molecule type" value="Genomic_DNA"/>
</dbReference>
<sequence>MWSSLQVRNSAYTRPRSFGHSARFDNVSTSNKVYNGSRSLIQAKQARCVCALIAIGFGLVTSTALASRVAQDRPAQTLCRSQVAWHIADIDPRFNISRKALIDTMTAATQLWNQAAETPLFVHTRDQGIAVSLIFDHRQALYDQLREMFDQAEQLSKDIAQADQDLAVLNAEIDELNTRIDSENQQLQALQQDFEALRDRHTNRRGQVPSSVMPKLQTLQAASQEVHDQLQNRIREAERVRYRFNTQVAERNLLAEQYTGLVNDLNRRSAAQGADTNVGEHGIFIRQRGRNVEVAEEQIHVFRVSSQEALLTILAHELGHAIGINHLPEPDAIMTARLESQLGQLLPQHLSNADRRALRVVCQRAAGR</sequence>
<keyword evidence="6" id="KW-1133">Transmembrane helix</keyword>
<dbReference type="Pfam" id="PF00413">
    <property type="entry name" value="Peptidase_M10"/>
    <property type="match status" value="1"/>
</dbReference>
<keyword evidence="9" id="KW-1185">Reference proteome</keyword>
<feature type="domain" description="Peptidase M10 metallopeptidase" evidence="7">
    <location>
        <begin position="248"/>
        <end position="356"/>
    </location>
</feature>
<gene>
    <name evidence="8" type="ORF">CWE07_10955</name>
</gene>
<protein>
    <recommendedName>
        <fullName evidence="7">Peptidase M10 metallopeptidase domain-containing protein</fullName>
    </recommendedName>
</protein>
<dbReference type="SUPFAM" id="SSF55486">
    <property type="entry name" value="Metalloproteases ('zincins'), catalytic domain"/>
    <property type="match status" value="2"/>
</dbReference>
<reference evidence="8 9" key="1">
    <citation type="journal article" date="2018" name="Front. Microbiol.">
        <title>Genome-Based Analysis Reveals the Taxonomy and Diversity of the Family Idiomarinaceae.</title>
        <authorList>
            <person name="Liu Y."/>
            <person name="Lai Q."/>
            <person name="Shao Z."/>
        </authorList>
    </citation>
    <scope>NUCLEOTIDE SEQUENCE [LARGE SCALE GENOMIC DNA]</scope>
    <source>
        <strain evidence="8 9">CF12-14</strain>
    </source>
</reference>
<keyword evidence="5" id="KW-0175">Coiled coil</keyword>
<proteinExistence type="predicted"/>
<accession>A0ABY0BQ07</accession>
<feature type="transmembrane region" description="Helical" evidence="6">
    <location>
        <begin position="48"/>
        <end position="70"/>
    </location>
</feature>
<evidence type="ECO:0000259" key="7">
    <source>
        <dbReference type="Pfam" id="PF00413"/>
    </source>
</evidence>
<evidence type="ECO:0000256" key="2">
    <source>
        <dbReference type="ARBA" id="ARBA00022723"/>
    </source>
</evidence>
<evidence type="ECO:0000256" key="1">
    <source>
        <dbReference type="ARBA" id="ARBA00022670"/>
    </source>
</evidence>
<comment type="caution">
    <text evidence="8">The sequence shown here is derived from an EMBL/GenBank/DDBJ whole genome shotgun (WGS) entry which is preliminary data.</text>
</comment>
<dbReference type="Gene3D" id="3.40.390.10">
    <property type="entry name" value="Collagenase (Catalytic Domain)"/>
    <property type="match status" value="1"/>
</dbReference>
<feature type="coiled-coil region" evidence="5">
    <location>
        <begin position="138"/>
        <end position="240"/>
    </location>
</feature>
<dbReference type="InterPro" id="IPR024079">
    <property type="entry name" value="MetalloPept_cat_dom_sf"/>
</dbReference>
<evidence type="ECO:0000256" key="5">
    <source>
        <dbReference type="SAM" id="Coils"/>
    </source>
</evidence>
<evidence type="ECO:0000256" key="3">
    <source>
        <dbReference type="ARBA" id="ARBA00022801"/>
    </source>
</evidence>
<keyword evidence="2" id="KW-0479">Metal-binding</keyword>
<keyword evidence="1" id="KW-0645">Protease</keyword>
<keyword evidence="6" id="KW-0472">Membrane</keyword>
<keyword evidence="4" id="KW-0862">Zinc</keyword>
<keyword evidence="3" id="KW-0378">Hydrolase</keyword>
<name>A0ABY0BQ07_9GAMM</name>
<dbReference type="Proteomes" id="UP000287865">
    <property type="component" value="Unassembled WGS sequence"/>
</dbReference>
<evidence type="ECO:0000313" key="8">
    <source>
        <dbReference type="EMBL" id="RUO22772.1"/>
    </source>
</evidence>
<dbReference type="InterPro" id="IPR001818">
    <property type="entry name" value="Pept_M10_metallopeptidase"/>
</dbReference>
<evidence type="ECO:0000313" key="9">
    <source>
        <dbReference type="Proteomes" id="UP000287865"/>
    </source>
</evidence>
<evidence type="ECO:0000256" key="6">
    <source>
        <dbReference type="SAM" id="Phobius"/>
    </source>
</evidence>
<keyword evidence="6" id="KW-0812">Transmembrane</keyword>
<evidence type="ECO:0000256" key="4">
    <source>
        <dbReference type="ARBA" id="ARBA00022833"/>
    </source>
</evidence>
<organism evidence="8 9">
    <name type="scientific">Aliidiomarina maris</name>
    <dbReference type="NCBI Taxonomy" id="531312"/>
    <lineage>
        <taxon>Bacteria</taxon>
        <taxon>Pseudomonadati</taxon>
        <taxon>Pseudomonadota</taxon>
        <taxon>Gammaproteobacteria</taxon>
        <taxon>Alteromonadales</taxon>
        <taxon>Idiomarinaceae</taxon>
        <taxon>Aliidiomarina</taxon>
    </lineage>
</organism>